<dbReference type="InterPro" id="IPR024072">
    <property type="entry name" value="DHFR-like_dom_sf"/>
</dbReference>
<dbReference type="GO" id="GO:0008703">
    <property type="term" value="F:5-amino-6-(5-phosphoribosylamino)uracil reductase activity"/>
    <property type="evidence" value="ECO:0007669"/>
    <property type="project" value="InterPro"/>
</dbReference>
<keyword evidence="3" id="KW-1185">Reference proteome</keyword>
<comment type="caution">
    <text evidence="2">The sequence shown here is derived from an EMBL/GenBank/DDBJ whole genome shotgun (WGS) entry which is preliminary data.</text>
</comment>
<dbReference type="GO" id="GO:0009231">
    <property type="term" value="P:riboflavin biosynthetic process"/>
    <property type="evidence" value="ECO:0007669"/>
    <property type="project" value="InterPro"/>
</dbReference>
<dbReference type="PANTHER" id="PTHR38011">
    <property type="entry name" value="DIHYDROFOLATE REDUCTASE FAMILY PROTEIN (AFU_ORTHOLOGUE AFUA_8G06820)"/>
    <property type="match status" value="1"/>
</dbReference>
<protein>
    <submittedName>
        <fullName evidence="2">Dihydrofolate reductase</fullName>
    </submittedName>
</protein>
<dbReference type="SUPFAM" id="SSF53597">
    <property type="entry name" value="Dihydrofolate reductase-like"/>
    <property type="match status" value="1"/>
</dbReference>
<feature type="domain" description="Bacterial bifunctional deaminase-reductase C-terminal" evidence="1">
    <location>
        <begin position="2"/>
        <end position="171"/>
    </location>
</feature>
<accession>A0A9W6MFW2</accession>
<dbReference type="InterPro" id="IPR002734">
    <property type="entry name" value="RibDG_C"/>
</dbReference>
<dbReference type="RefSeq" id="WP_271220996.1">
    <property type="nucleotide sequence ID" value="NZ_BAAAVD010000037.1"/>
</dbReference>
<reference evidence="2" key="1">
    <citation type="journal article" date="2014" name="Int. J. Syst. Evol. Microbiol.">
        <title>Complete genome sequence of Corynebacterium casei LMG S-19264T (=DSM 44701T), isolated from a smear-ripened cheese.</title>
        <authorList>
            <consortium name="US DOE Joint Genome Institute (JGI-PGF)"/>
            <person name="Walter F."/>
            <person name="Albersmeier A."/>
            <person name="Kalinowski J."/>
            <person name="Ruckert C."/>
        </authorList>
    </citation>
    <scope>NUCLEOTIDE SEQUENCE</scope>
    <source>
        <strain evidence="2">VKM Ac-2007</strain>
    </source>
</reference>
<evidence type="ECO:0000313" key="2">
    <source>
        <dbReference type="EMBL" id="GLK12686.1"/>
    </source>
</evidence>
<gene>
    <name evidence="2" type="ORF">GCM10017600_60960</name>
</gene>
<dbReference type="EMBL" id="BSEV01000017">
    <property type="protein sequence ID" value="GLK12686.1"/>
    <property type="molecule type" value="Genomic_DNA"/>
</dbReference>
<dbReference type="AlphaFoldDB" id="A0A9W6MFW2"/>
<dbReference type="PANTHER" id="PTHR38011:SF11">
    <property type="entry name" value="2,5-DIAMINO-6-RIBOSYLAMINO-4(3H)-PYRIMIDINONE 5'-PHOSPHATE REDUCTASE"/>
    <property type="match status" value="1"/>
</dbReference>
<evidence type="ECO:0000313" key="3">
    <source>
        <dbReference type="Proteomes" id="UP001143474"/>
    </source>
</evidence>
<sequence length="178" mass="19538">MRKVALKMNVSLDGFVGTSSGEVDWIFRSFDAELTTWIVDGLWQAGTHIMGRATYHEMADYWPESTEPFAPPMNEIPKVVFSKTLKDADWNGTRVAGGDLAEEIALLRKQPGKEILAHGGAGFAQSLSRLGLIDEYRLIVHPVVLGSGVSLFADPVDLKLLSSRRFNSGAVALTYERA</sequence>
<dbReference type="Gene3D" id="3.40.430.10">
    <property type="entry name" value="Dihydrofolate Reductase, subunit A"/>
    <property type="match status" value="1"/>
</dbReference>
<proteinExistence type="predicted"/>
<dbReference type="Pfam" id="PF01872">
    <property type="entry name" value="RibD_C"/>
    <property type="match status" value="1"/>
</dbReference>
<organism evidence="2 3">
    <name type="scientific">Streptosporangium carneum</name>
    <dbReference type="NCBI Taxonomy" id="47481"/>
    <lineage>
        <taxon>Bacteria</taxon>
        <taxon>Bacillati</taxon>
        <taxon>Actinomycetota</taxon>
        <taxon>Actinomycetes</taxon>
        <taxon>Streptosporangiales</taxon>
        <taxon>Streptosporangiaceae</taxon>
        <taxon>Streptosporangium</taxon>
    </lineage>
</organism>
<dbReference type="InterPro" id="IPR050765">
    <property type="entry name" value="Riboflavin_Biosynth_HTPR"/>
</dbReference>
<name>A0A9W6MFW2_9ACTN</name>
<evidence type="ECO:0000259" key="1">
    <source>
        <dbReference type="Pfam" id="PF01872"/>
    </source>
</evidence>
<reference evidence="2" key="2">
    <citation type="submission" date="2023-01" db="EMBL/GenBank/DDBJ databases">
        <authorList>
            <person name="Sun Q."/>
            <person name="Evtushenko L."/>
        </authorList>
    </citation>
    <scope>NUCLEOTIDE SEQUENCE</scope>
    <source>
        <strain evidence="2">VKM Ac-2007</strain>
    </source>
</reference>
<dbReference type="Proteomes" id="UP001143474">
    <property type="component" value="Unassembled WGS sequence"/>
</dbReference>